<evidence type="ECO:0000313" key="4">
    <source>
        <dbReference type="Proteomes" id="UP000461409"/>
    </source>
</evidence>
<accession>A0A844XAR6</accession>
<evidence type="ECO:0000259" key="2">
    <source>
        <dbReference type="Pfam" id="PF12172"/>
    </source>
</evidence>
<dbReference type="SUPFAM" id="SSF50249">
    <property type="entry name" value="Nucleic acid-binding proteins"/>
    <property type="match status" value="1"/>
</dbReference>
<dbReference type="InterPro" id="IPR022002">
    <property type="entry name" value="ChsH2_Znr"/>
</dbReference>
<dbReference type="Gene3D" id="3.40.50.720">
    <property type="entry name" value="NAD(P)-binding Rossmann-like Domain"/>
    <property type="match status" value="1"/>
</dbReference>
<reference evidence="3 4" key="2">
    <citation type="submission" date="2020-02" db="EMBL/GenBank/DDBJ databases">
        <title>Erythrobacter dongmakensis sp. nov., isolated from a tidal mudflat.</title>
        <authorList>
            <person name="Kim I.S."/>
        </authorList>
    </citation>
    <scope>NUCLEOTIDE SEQUENCE [LARGE SCALE GENOMIC DNA]</scope>
    <source>
        <strain evidence="3 4">GH3-10</strain>
    </source>
</reference>
<dbReference type="InterPro" id="IPR002347">
    <property type="entry name" value="SDR_fam"/>
</dbReference>
<keyword evidence="4" id="KW-1185">Reference proteome</keyword>
<dbReference type="Pfam" id="PF00106">
    <property type="entry name" value="adh_short"/>
    <property type="match status" value="1"/>
</dbReference>
<dbReference type="Gene3D" id="6.10.30.10">
    <property type="match status" value="1"/>
</dbReference>
<gene>
    <name evidence="3" type="ORF">GRF63_03020</name>
</gene>
<dbReference type="PANTHER" id="PTHR34075">
    <property type="entry name" value="BLR3430 PROTEIN"/>
    <property type="match status" value="1"/>
</dbReference>
<dbReference type="RefSeq" id="WP_160484498.1">
    <property type="nucleotide sequence ID" value="NZ_WUBR01000001.1"/>
</dbReference>
<organism evidence="3 4">
    <name type="scientific">Aurantiacibacter rhizosphaerae</name>
    <dbReference type="NCBI Taxonomy" id="2691582"/>
    <lineage>
        <taxon>Bacteria</taxon>
        <taxon>Pseudomonadati</taxon>
        <taxon>Pseudomonadota</taxon>
        <taxon>Alphaproteobacteria</taxon>
        <taxon>Sphingomonadales</taxon>
        <taxon>Erythrobacteraceae</taxon>
        <taxon>Aurantiacibacter</taxon>
    </lineage>
</organism>
<dbReference type="PANTHER" id="PTHR34075:SF5">
    <property type="entry name" value="BLR3430 PROTEIN"/>
    <property type="match status" value="1"/>
</dbReference>
<evidence type="ECO:0000313" key="3">
    <source>
        <dbReference type="EMBL" id="MWV26869.1"/>
    </source>
</evidence>
<dbReference type="InterPro" id="IPR012340">
    <property type="entry name" value="NA-bd_OB-fold"/>
</dbReference>
<dbReference type="EMBL" id="WUBR01000001">
    <property type="protein sequence ID" value="MWV26869.1"/>
    <property type="molecule type" value="Genomic_DNA"/>
</dbReference>
<feature type="compositionally biased region" description="Basic and acidic residues" evidence="1">
    <location>
        <begin position="1"/>
        <end position="14"/>
    </location>
</feature>
<protein>
    <submittedName>
        <fullName evidence="3">SDR family NAD(P)-dependent oxidoreductase</fullName>
    </submittedName>
</protein>
<dbReference type="Pfam" id="PF12172">
    <property type="entry name" value="zf-ChsH2"/>
    <property type="match status" value="1"/>
</dbReference>
<reference evidence="3 4" key="1">
    <citation type="submission" date="2019-12" db="EMBL/GenBank/DDBJ databases">
        <authorList>
            <person name="Lee S.D."/>
        </authorList>
    </citation>
    <scope>NUCLEOTIDE SEQUENCE [LARGE SCALE GENOMIC DNA]</scope>
    <source>
        <strain evidence="3 4">GH3-10</strain>
    </source>
</reference>
<dbReference type="SUPFAM" id="SSF51735">
    <property type="entry name" value="NAD(P)-binding Rossmann-fold domains"/>
    <property type="match status" value="1"/>
</dbReference>
<dbReference type="InterPro" id="IPR036291">
    <property type="entry name" value="NAD(P)-bd_dom_sf"/>
</dbReference>
<name>A0A844XAR6_9SPHN</name>
<comment type="caution">
    <text evidence="3">The sequence shown here is derived from an EMBL/GenBank/DDBJ whole genome shotgun (WGS) entry which is preliminary data.</text>
</comment>
<dbReference type="InterPro" id="IPR052513">
    <property type="entry name" value="Thioester_dehydratase-like"/>
</dbReference>
<sequence>MSDWRNRETRDPIARKKARHLSPPARSRAMHAMSARAAQGRFVLQKCCDCGEITYPPRDACPVCWGELTWQDVPAGALVLSETTIRVSTDLYFRDHLPWRMGKVALDAGPVALAHLHRDLATHDRAEIRLMLDRGGNAALFAVPPNGDFDMADPQFREFTVPLKGKTVLVTDARSAIGQAVVTALHKAGAGLIIAGIQAPGRQSDTQLAALQLDNVQSMPLDIVDQVSLAEALSKIAGPLDLVINTARHVRAGGVSIGSNPVEMRRAFEISAIGMARLAGACAPMLAGRPHGAFVDIISSQALSGAADQSALSAAEAARLSLLQSFRHEMRSSGVRVLSVFVGPVDDEDHQTMPPPKVAPARIAATIVDALQQGREQSCVGDVASDAMARWLDDPMLYAREKNL</sequence>
<dbReference type="AlphaFoldDB" id="A0A844XAR6"/>
<dbReference type="PRINTS" id="PR00081">
    <property type="entry name" value="GDHRDH"/>
</dbReference>
<evidence type="ECO:0000256" key="1">
    <source>
        <dbReference type="SAM" id="MobiDB-lite"/>
    </source>
</evidence>
<dbReference type="Proteomes" id="UP000461409">
    <property type="component" value="Unassembled WGS sequence"/>
</dbReference>
<feature type="domain" description="ChsH2 rubredoxin-like zinc ribbon" evidence="2">
    <location>
        <begin position="36"/>
        <end position="67"/>
    </location>
</feature>
<proteinExistence type="predicted"/>
<feature type="region of interest" description="Disordered" evidence="1">
    <location>
        <begin position="1"/>
        <end position="26"/>
    </location>
</feature>